<evidence type="ECO:0000313" key="2">
    <source>
        <dbReference type="Proteomes" id="UP000297975"/>
    </source>
</evidence>
<accession>A0A4Y8IT48</accession>
<proteinExistence type="predicted"/>
<keyword evidence="2" id="KW-1185">Reference proteome</keyword>
<dbReference type="PROSITE" id="PS51257">
    <property type="entry name" value="PROKAR_LIPOPROTEIN"/>
    <property type="match status" value="1"/>
</dbReference>
<dbReference type="RefSeq" id="WP_134338942.1">
    <property type="nucleotide sequence ID" value="NZ_SOPW01000003.1"/>
</dbReference>
<dbReference type="EMBL" id="SOPW01000003">
    <property type="protein sequence ID" value="TFB23881.1"/>
    <property type="molecule type" value="Genomic_DNA"/>
</dbReference>
<sequence>MESRFLKFLTLTISISLVIGCSKEQANTSNDSYNDIKKVAWEYIEEQEWLEYNNGNWQDAEVKQIEADDTYELLKDGYDGEQVMSVTFKDEEKTQVSTPVILVDPDTKEVIGYLPGE</sequence>
<protein>
    <submittedName>
        <fullName evidence="1">Uncharacterized protein</fullName>
    </submittedName>
</protein>
<evidence type="ECO:0000313" key="1">
    <source>
        <dbReference type="EMBL" id="TFB23881.1"/>
    </source>
</evidence>
<reference evidence="1 2" key="1">
    <citation type="submission" date="2019-03" db="EMBL/GenBank/DDBJ databases">
        <authorList>
            <person name="He R.-H."/>
        </authorList>
    </citation>
    <scope>NUCLEOTIDE SEQUENCE [LARGE SCALE GENOMIC DNA]</scope>
    <source>
        <strain evidence="2">SH 714</strain>
    </source>
</reference>
<gene>
    <name evidence="1" type="ORF">E3U55_03445</name>
</gene>
<dbReference type="OrthoDB" id="2455934at2"/>
<comment type="caution">
    <text evidence="1">The sequence shown here is derived from an EMBL/GenBank/DDBJ whole genome shotgun (WGS) entry which is preliminary data.</text>
</comment>
<dbReference type="Proteomes" id="UP000297975">
    <property type="component" value="Unassembled WGS sequence"/>
</dbReference>
<name>A0A4Y8IT48_9BACI</name>
<dbReference type="AlphaFoldDB" id="A0A4Y8IT48"/>
<organism evidence="1 2">
    <name type="scientific">Filobacillus milosensis</name>
    <dbReference type="NCBI Taxonomy" id="94137"/>
    <lineage>
        <taxon>Bacteria</taxon>
        <taxon>Bacillati</taxon>
        <taxon>Bacillota</taxon>
        <taxon>Bacilli</taxon>
        <taxon>Bacillales</taxon>
        <taxon>Bacillaceae</taxon>
        <taxon>Filobacillus</taxon>
    </lineage>
</organism>